<protein>
    <submittedName>
        <fullName evidence="7">Penicillin acylase family protein</fullName>
    </submittedName>
</protein>
<dbReference type="EMBL" id="WJBU01000002">
    <property type="protein sequence ID" value="MRD46149.1"/>
    <property type="molecule type" value="Genomic_DNA"/>
</dbReference>
<keyword evidence="8" id="KW-1185">Reference proteome</keyword>
<dbReference type="RefSeq" id="WP_153583500.1">
    <property type="nucleotide sequence ID" value="NZ_WJBU01000002.1"/>
</dbReference>
<comment type="caution">
    <text evidence="7">The sequence shown here is derived from an EMBL/GenBank/DDBJ whole genome shotgun (WGS) entry which is preliminary data.</text>
</comment>
<sequence>MRILRNTLRVVVAIILLAALALFIYAWRSQPKLDGEIRTENIGAATQVRRDASDVTHIEAKTVRDAYFALGYVHAQERTWQLEFNRRVMHGELSEVFGPATLETDRTLRKLGVMLAAQSQWEKLPREAQDLLQAYANGINTFHASSAQALPPEFHILGVKPGRWEPQDSVGWAMMMALDLGGNWGTEFARFSALQRLDTAQLWQLMPPYPGESPVTSTDFAKIYRDLGVYRAPEAKTATAPEALPSSSLVAAMPDLEAWTKGLGHLEGIGSNNWVVAGTHTQSGKPLLANDPHLGLSAPAIWYFARIKVPAPAGGKPMDVIGATLPGLPSVVLGRTAGVAWGFTNTGPDVQDLYLEQINPANPAQYRTPDGWADFKSRRETIRIKGQPDETLVVRTTRHGPVMSDANPGYEQVLDTKKYALALRWAAVDADNTTVVAGVAANYAQTVDEVEAAFAAYHSPMQNLVAADTAGRTVYRAIGKVPKRGPDNDFWGLAPAPGWEAKYDWTGWITPEGNPRVSHEAIQAKGWVATANQRVQPLSSPDFMGIDWVTPERFDRIEKLLAATPKHTAQSMRDVQADTLSTATQRLLPVLQKTVSTHSLAARAQEQLKGFDGVMRAEAAAPAIFAYWADELTRGLIAPKLGDARFKALYGKRTFRAGLQVMLEDAQAGAFWCAPLGCGEQSSRALSRALDRLAAEQGQDPAAWRWGTPHIAISGHKPFGNVPMLAKFFDVTVATPGDPWTVNVGQYWANDAKTPFAERHAASMRTVYDLADPEQSKFIYQTGQSGLVFSPRYRDMKDQWAQVQYRPLQLNPANWTHELTITP</sequence>
<dbReference type="Pfam" id="PF01804">
    <property type="entry name" value="Penicil_amidase"/>
    <property type="match status" value="1"/>
</dbReference>
<dbReference type="GO" id="GO:0046872">
    <property type="term" value="F:metal ion binding"/>
    <property type="evidence" value="ECO:0007669"/>
    <property type="project" value="UniProtKB-KW"/>
</dbReference>
<keyword evidence="6" id="KW-1133">Transmembrane helix</keyword>
<feature type="transmembrane region" description="Helical" evidence="6">
    <location>
        <begin position="7"/>
        <end position="27"/>
    </location>
</feature>
<feature type="active site" description="Nucleophile" evidence="4">
    <location>
        <position position="271"/>
    </location>
</feature>
<feature type="binding site" evidence="5">
    <location>
        <position position="352"/>
    </location>
    <ligand>
        <name>Ca(2+)</name>
        <dbReference type="ChEBI" id="CHEBI:29108"/>
    </ligand>
</feature>
<evidence type="ECO:0000313" key="8">
    <source>
        <dbReference type="Proteomes" id="UP000487350"/>
    </source>
</evidence>
<evidence type="ECO:0000256" key="5">
    <source>
        <dbReference type="PIRSR" id="PIRSR001227-2"/>
    </source>
</evidence>
<keyword evidence="2" id="KW-0378">Hydrolase</keyword>
<dbReference type="SUPFAM" id="SSF56235">
    <property type="entry name" value="N-terminal nucleophile aminohydrolases (Ntn hydrolases)"/>
    <property type="match status" value="1"/>
</dbReference>
<evidence type="ECO:0000256" key="4">
    <source>
        <dbReference type="PIRSR" id="PIRSR001227-1"/>
    </source>
</evidence>
<evidence type="ECO:0000313" key="7">
    <source>
        <dbReference type="EMBL" id="MRD46149.1"/>
    </source>
</evidence>
<organism evidence="7 8">
    <name type="scientific">Caenimonas koreensis DSM 17982</name>
    <dbReference type="NCBI Taxonomy" id="1121255"/>
    <lineage>
        <taxon>Bacteria</taxon>
        <taxon>Pseudomonadati</taxon>
        <taxon>Pseudomonadota</taxon>
        <taxon>Betaproteobacteria</taxon>
        <taxon>Burkholderiales</taxon>
        <taxon>Comamonadaceae</taxon>
        <taxon>Caenimonas</taxon>
    </lineage>
</organism>
<name>A0A844B376_9BURK</name>
<dbReference type="PANTHER" id="PTHR34218">
    <property type="entry name" value="PEPTIDASE S45 PENICILLIN AMIDASE"/>
    <property type="match status" value="1"/>
</dbReference>
<keyword evidence="6" id="KW-0472">Membrane</keyword>
<keyword evidence="5" id="KW-0479">Metal-binding</keyword>
<dbReference type="Gene3D" id="3.60.20.10">
    <property type="entry name" value="Glutamine Phosphoribosylpyrophosphate, subunit 1, domain 1"/>
    <property type="match status" value="1"/>
</dbReference>
<dbReference type="Gene3D" id="1.10.1400.10">
    <property type="match status" value="1"/>
</dbReference>
<evidence type="ECO:0000256" key="6">
    <source>
        <dbReference type="SAM" id="Phobius"/>
    </source>
</evidence>
<dbReference type="InterPro" id="IPR014395">
    <property type="entry name" value="Pen/GL7ACA/AHL_acylase"/>
</dbReference>
<dbReference type="AlphaFoldDB" id="A0A844B376"/>
<dbReference type="InterPro" id="IPR029055">
    <property type="entry name" value="Ntn_hydrolases_N"/>
</dbReference>
<dbReference type="GO" id="GO:0017000">
    <property type="term" value="P:antibiotic biosynthetic process"/>
    <property type="evidence" value="ECO:0007669"/>
    <property type="project" value="InterPro"/>
</dbReference>
<comment type="similarity">
    <text evidence="1">Belongs to the peptidase S45 family.</text>
</comment>
<dbReference type="PANTHER" id="PTHR34218:SF4">
    <property type="entry name" value="ACYL-HOMOSERINE LACTONE ACYLASE QUIP"/>
    <property type="match status" value="1"/>
</dbReference>
<reference evidence="7 8" key="1">
    <citation type="submission" date="2019-11" db="EMBL/GenBank/DDBJ databases">
        <title>Caenimonas koreensis gen. nov., sp. nov., isolated from activated sludge.</title>
        <authorList>
            <person name="Seung H.R."/>
        </authorList>
    </citation>
    <scope>NUCLEOTIDE SEQUENCE [LARGE SCALE GENOMIC DNA]</scope>
    <source>
        <strain evidence="7 8">EMB320</strain>
    </source>
</reference>
<feature type="binding site" evidence="5">
    <location>
        <position position="187"/>
    </location>
    <ligand>
        <name>Ca(2+)</name>
        <dbReference type="ChEBI" id="CHEBI:29108"/>
    </ligand>
</feature>
<evidence type="ECO:0000256" key="2">
    <source>
        <dbReference type="ARBA" id="ARBA00022801"/>
    </source>
</evidence>
<dbReference type="InterPro" id="IPR043147">
    <property type="entry name" value="Penicillin_amidase_A-knob"/>
</dbReference>
<dbReference type="OrthoDB" id="9760084at2"/>
<evidence type="ECO:0000256" key="1">
    <source>
        <dbReference type="ARBA" id="ARBA00006586"/>
    </source>
</evidence>
<dbReference type="Gene3D" id="2.30.120.10">
    <property type="match status" value="1"/>
</dbReference>
<feature type="binding site" evidence="5">
    <location>
        <position position="349"/>
    </location>
    <ligand>
        <name>Ca(2+)</name>
        <dbReference type="ChEBI" id="CHEBI:29108"/>
    </ligand>
</feature>
<dbReference type="CDD" id="cd03747">
    <property type="entry name" value="Ntn_PGA_like"/>
    <property type="match status" value="1"/>
</dbReference>
<dbReference type="InterPro" id="IPR043146">
    <property type="entry name" value="Penicillin_amidase_N_B-knob"/>
</dbReference>
<gene>
    <name evidence="7" type="ORF">GHT07_02575</name>
</gene>
<dbReference type="GO" id="GO:0016811">
    <property type="term" value="F:hydrolase activity, acting on carbon-nitrogen (but not peptide) bonds, in linear amides"/>
    <property type="evidence" value="ECO:0007669"/>
    <property type="project" value="InterPro"/>
</dbReference>
<dbReference type="InterPro" id="IPR023343">
    <property type="entry name" value="Penicillin_amidase_dom1"/>
</dbReference>
<proteinExistence type="inferred from homology"/>
<keyword evidence="3" id="KW-0865">Zymogen</keyword>
<dbReference type="Proteomes" id="UP000487350">
    <property type="component" value="Unassembled WGS sequence"/>
</dbReference>
<evidence type="ECO:0000256" key="3">
    <source>
        <dbReference type="ARBA" id="ARBA00023145"/>
    </source>
</evidence>
<dbReference type="InterPro" id="IPR002692">
    <property type="entry name" value="S45"/>
</dbReference>
<comment type="cofactor">
    <cofactor evidence="5">
        <name>Ca(2+)</name>
        <dbReference type="ChEBI" id="CHEBI:29108"/>
    </cofactor>
    <text evidence="5">Binds 1 Ca(2+) ion per dimer.</text>
</comment>
<dbReference type="PIRSF" id="PIRSF001227">
    <property type="entry name" value="Pen_acylase"/>
    <property type="match status" value="1"/>
</dbReference>
<dbReference type="Gene3D" id="1.10.439.10">
    <property type="entry name" value="Penicillin Amidohydrolase, domain 1"/>
    <property type="match status" value="1"/>
</dbReference>
<keyword evidence="6" id="KW-0812">Transmembrane</keyword>
<accession>A0A844B376</accession>
<keyword evidence="5" id="KW-0106">Calcium</keyword>